<dbReference type="PIRSF" id="PIRSF017184">
    <property type="entry name" value="Nnr"/>
    <property type="match status" value="1"/>
</dbReference>
<dbReference type="NCBIfam" id="TIGR00196">
    <property type="entry name" value="yjeF_cterm"/>
    <property type="match status" value="1"/>
</dbReference>
<feature type="domain" description="YjeF N-terminal" evidence="21">
    <location>
        <begin position="10"/>
        <end position="219"/>
    </location>
</feature>
<evidence type="ECO:0000256" key="12">
    <source>
        <dbReference type="ARBA" id="ARBA00023239"/>
    </source>
</evidence>
<evidence type="ECO:0000256" key="14">
    <source>
        <dbReference type="ARBA" id="ARBA00025153"/>
    </source>
</evidence>
<feature type="binding site" evidence="17">
    <location>
        <begin position="411"/>
        <end position="415"/>
    </location>
    <ligand>
        <name>AMP</name>
        <dbReference type="ChEBI" id="CHEBI:456215"/>
    </ligand>
</feature>
<feature type="binding site" evidence="18">
    <location>
        <position position="60"/>
    </location>
    <ligand>
        <name>K(+)</name>
        <dbReference type="ChEBI" id="CHEBI:29103"/>
    </ligand>
</feature>
<evidence type="ECO:0000256" key="16">
    <source>
        <dbReference type="ARBA" id="ARBA00049209"/>
    </source>
</evidence>
<feature type="binding site" evidence="18">
    <location>
        <position position="164"/>
    </location>
    <ligand>
        <name>K(+)</name>
        <dbReference type="ChEBI" id="CHEBI:29103"/>
    </ligand>
</feature>
<evidence type="ECO:0000256" key="13">
    <source>
        <dbReference type="ARBA" id="ARBA00023268"/>
    </source>
</evidence>
<dbReference type="PANTHER" id="PTHR12592">
    <property type="entry name" value="ATP-DEPENDENT (S)-NAD(P)H-HYDRATE DEHYDRATASE FAMILY MEMBER"/>
    <property type="match status" value="1"/>
</dbReference>
<dbReference type="GO" id="GO:0046496">
    <property type="term" value="P:nicotinamide nucleotide metabolic process"/>
    <property type="evidence" value="ECO:0007669"/>
    <property type="project" value="UniProtKB-UniRule"/>
</dbReference>
<comment type="similarity">
    <text evidence="18">Belongs to the NnrE/AIBP family.</text>
</comment>
<dbReference type="InterPro" id="IPR036652">
    <property type="entry name" value="YjeF_N_dom_sf"/>
</dbReference>
<evidence type="ECO:0000256" key="11">
    <source>
        <dbReference type="ARBA" id="ARBA00023235"/>
    </source>
</evidence>
<organism evidence="22 23">
    <name type="scientific">Mucilaginibacter agri</name>
    <dbReference type="NCBI Taxonomy" id="2695265"/>
    <lineage>
        <taxon>Bacteria</taxon>
        <taxon>Pseudomonadati</taxon>
        <taxon>Bacteroidota</taxon>
        <taxon>Sphingobacteriia</taxon>
        <taxon>Sphingobacteriales</taxon>
        <taxon>Sphingobacteriaceae</taxon>
        <taxon>Mucilaginibacter</taxon>
    </lineage>
</organism>
<dbReference type="InterPro" id="IPR000631">
    <property type="entry name" value="CARKD"/>
</dbReference>
<dbReference type="InterPro" id="IPR030677">
    <property type="entry name" value="Nnr"/>
</dbReference>
<comment type="cofactor">
    <cofactor evidence="17">
        <name>Mg(2+)</name>
        <dbReference type="ChEBI" id="CHEBI:18420"/>
    </cofactor>
</comment>
<dbReference type="Proteomes" id="UP000638732">
    <property type="component" value="Unassembled WGS sequence"/>
</dbReference>
<dbReference type="SUPFAM" id="SSF53613">
    <property type="entry name" value="Ribokinase-like"/>
    <property type="match status" value="1"/>
</dbReference>
<feature type="binding site" evidence="18">
    <location>
        <position position="143"/>
    </location>
    <ligand>
        <name>(6S)-NADPHX</name>
        <dbReference type="ChEBI" id="CHEBI:64076"/>
    </ligand>
</feature>
<keyword evidence="23" id="KW-1185">Reference proteome</keyword>
<dbReference type="PROSITE" id="PS51383">
    <property type="entry name" value="YJEF_C_3"/>
    <property type="match status" value="1"/>
</dbReference>
<evidence type="ECO:0000313" key="23">
    <source>
        <dbReference type="Proteomes" id="UP000638732"/>
    </source>
</evidence>
<comment type="subunit">
    <text evidence="17">Homotetramer.</text>
</comment>
<dbReference type="EMBL" id="WWEO01000039">
    <property type="protein sequence ID" value="NCD68789.1"/>
    <property type="molecule type" value="Genomic_DNA"/>
</dbReference>
<comment type="cofactor">
    <cofactor evidence="18 19">
        <name>K(+)</name>
        <dbReference type="ChEBI" id="CHEBI:29103"/>
    </cofactor>
    <text evidence="18 19">Binds 1 potassium ion per subunit.</text>
</comment>
<evidence type="ECO:0000256" key="1">
    <source>
        <dbReference type="ARBA" id="ARBA00000013"/>
    </source>
</evidence>
<dbReference type="PROSITE" id="PS51385">
    <property type="entry name" value="YJEF_N"/>
    <property type="match status" value="1"/>
</dbReference>
<dbReference type="GO" id="GO:0005524">
    <property type="term" value="F:ATP binding"/>
    <property type="evidence" value="ECO:0007669"/>
    <property type="project" value="UniProtKB-UniRule"/>
</dbReference>
<keyword evidence="13" id="KW-0511">Multifunctional enzyme</keyword>
<comment type="function">
    <text evidence="18">Catalyzes the epimerization of the S- and R-forms of NAD(P)HX, a damaged form of NAD(P)H that is a result of enzymatic or heat-dependent hydration. This is a prerequisite for the S-specific NAD(P)H-hydrate dehydratase to allow the repair of both epimers of NAD(P)HX.</text>
</comment>
<name>A0A965ZF13_9SPHI</name>
<comment type="similarity">
    <text evidence="3 19">In the N-terminal section; belongs to the NnrE/AIBP family.</text>
</comment>
<evidence type="ECO:0000256" key="19">
    <source>
        <dbReference type="PIRNR" id="PIRNR017184"/>
    </source>
</evidence>
<evidence type="ECO:0000256" key="18">
    <source>
        <dbReference type="HAMAP-Rule" id="MF_01966"/>
    </source>
</evidence>
<dbReference type="GO" id="GO:0052855">
    <property type="term" value="F:ADP-dependent NAD(P)H-hydrate dehydratase activity"/>
    <property type="evidence" value="ECO:0007669"/>
    <property type="project" value="UniProtKB-UniRule"/>
</dbReference>
<comment type="similarity">
    <text evidence="4 19">In the C-terminal section; belongs to the NnrD/CARKD family.</text>
</comment>
<dbReference type="GO" id="GO:0046872">
    <property type="term" value="F:metal ion binding"/>
    <property type="evidence" value="ECO:0007669"/>
    <property type="project" value="UniProtKB-UniRule"/>
</dbReference>
<keyword evidence="7 17" id="KW-0067">ATP-binding</keyword>
<evidence type="ECO:0000313" key="22">
    <source>
        <dbReference type="EMBL" id="NCD68789.1"/>
    </source>
</evidence>
<evidence type="ECO:0000256" key="5">
    <source>
        <dbReference type="ARBA" id="ARBA00022723"/>
    </source>
</evidence>
<dbReference type="GO" id="GO:0052856">
    <property type="term" value="F:NAD(P)HX epimerase activity"/>
    <property type="evidence" value="ECO:0007669"/>
    <property type="project" value="UniProtKB-UniRule"/>
</dbReference>
<comment type="function">
    <text evidence="14 19">Bifunctional enzyme that catalyzes the epimerization of the S- and R-forms of NAD(P)HX and the dehydration of the S-form of NAD(P)HX at the expense of ADP, which is converted to AMP. This allows the repair of both epimers of NAD(P)HX, a damaged form of NAD(P)H that is a result of enzymatic or heat-dependent hydration.</text>
</comment>
<comment type="catalytic activity">
    <reaction evidence="16 17 19">
        <text>(6S)-NADPHX + ADP = AMP + phosphate + NADPH + H(+)</text>
        <dbReference type="Rhea" id="RHEA:32235"/>
        <dbReference type="ChEBI" id="CHEBI:15378"/>
        <dbReference type="ChEBI" id="CHEBI:43474"/>
        <dbReference type="ChEBI" id="CHEBI:57783"/>
        <dbReference type="ChEBI" id="CHEBI:64076"/>
        <dbReference type="ChEBI" id="CHEBI:456215"/>
        <dbReference type="ChEBI" id="CHEBI:456216"/>
        <dbReference type="EC" id="4.2.1.136"/>
    </reaction>
</comment>
<feature type="binding site" evidence="17">
    <location>
        <position position="325"/>
    </location>
    <ligand>
        <name>(6S)-NADPHX</name>
        <dbReference type="ChEBI" id="CHEBI:64076"/>
    </ligand>
</feature>
<comment type="caution">
    <text evidence="22">The sequence shown here is derived from an EMBL/GenBank/DDBJ whole genome shotgun (WGS) entry which is preliminary data.</text>
</comment>
<sequence length="508" mass="55230">MQPLLTARQIHEGDSYTIAHEPISSVDLMERAAKAFVKAFTEHYSNTAQSVIIYCGTGNNGGDGLAIARILNEQEGYHKVSVKIARFSEKASDDFNVNLQRLRHTEVPVSEFKTADELGLESAEIIIDALLGNGLNKPLEGEYQKLVHQINEWKKTVVAVDVPTGFAGEGEIDSEATMIKAELTITFQQPKINFLLPESKYALKNWLAVDIGIDGEFTQQLNSPYQYVEESDIIYMLKPRERFSNKGTYGHALIVAGQAKTMGAALLCASACVQTGAGLTTACIPQAGLTALNCYMPEIMAIVREGNGTPEIDWSKFSTMGIGPGLGKDDSSLALLTAILTNYTKPVVVDADALNILAEHRPLWACVPKGSILTPHMKEFDRLFGEHKNWWQRTQTALQKVQELQICIILKNDYTIIATPEGKLYFNSTSNAAMATGGMGDVLTGIITALLAQKYTPAEACIAGVYLHGMAGDDLALPNKLMVVLPEKVTAQLPASMGALMAKKISGF</sequence>
<evidence type="ECO:0000256" key="17">
    <source>
        <dbReference type="HAMAP-Rule" id="MF_01965"/>
    </source>
</evidence>
<feature type="binding site" evidence="18">
    <location>
        <begin position="59"/>
        <end position="63"/>
    </location>
    <ligand>
        <name>(6S)-NADPHX</name>
        <dbReference type="ChEBI" id="CHEBI:64076"/>
    </ligand>
</feature>
<dbReference type="EC" id="4.2.1.136" evidence="19"/>
<evidence type="ECO:0000256" key="4">
    <source>
        <dbReference type="ARBA" id="ARBA00009524"/>
    </source>
</evidence>
<feature type="binding site" evidence="18">
    <location>
        <begin position="132"/>
        <end position="138"/>
    </location>
    <ligand>
        <name>(6S)-NADPHX</name>
        <dbReference type="ChEBI" id="CHEBI:64076"/>
    </ligand>
</feature>
<evidence type="ECO:0000259" key="20">
    <source>
        <dbReference type="PROSITE" id="PS51383"/>
    </source>
</evidence>
<evidence type="ECO:0000256" key="2">
    <source>
        <dbReference type="ARBA" id="ARBA00000909"/>
    </source>
</evidence>
<protein>
    <recommendedName>
        <fullName evidence="19">Bifunctional NAD(P)H-hydrate repair enzyme</fullName>
    </recommendedName>
    <alternativeName>
        <fullName evidence="19">Nicotinamide nucleotide repair protein</fullName>
    </alternativeName>
    <domain>
        <recommendedName>
            <fullName evidence="19">ADP-dependent (S)-NAD(P)H-hydrate dehydratase</fullName>
            <ecNumber evidence="19">4.2.1.136</ecNumber>
        </recommendedName>
        <alternativeName>
            <fullName evidence="19">ADP-dependent NAD(P)HX dehydratase</fullName>
        </alternativeName>
    </domain>
    <domain>
        <recommendedName>
            <fullName evidence="19">NAD(P)H-hydrate epimerase</fullName>
            <ecNumber evidence="19">5.1.99.6</ecNumber>
        </recommendedName>
    </domain>
</protein>
<keyword evidence="11 18" id="KW-0413">Isomerase</keyword>
<dbReference type="PANTHER" id="PTHR12592:SF0">
    <property type="entry name" value="ATP-DEPENDENT (S)-NAD(P)H-HYDRATE DEHYDRATASE"/>
    <property type="match status" value="1"/>
</dbReference>
<dbReference type="PROSITE" id="PS01050">
    <property type="entry name" value="YJEF_C_2"/>
    <property type="match status" value="1"/>
</dbReference>
<keyword evidence="10 17" id="KW-0520">NAD</keyword>
<keyword evidence="12 17" id="KW-0456">Lyase</keyword>
<evidence type="ECO:0000259" key="21">
    <source>
        <dbReference type="PROSITE" id="PS51385"/>
    </source>
</evidence>
<dbReference type="RefSeq" id="WP_166584806.1">
    <property type="nucleotide sequence ID" value="NZ_WWEO01000039.1"/>
</dbReference>
<dbReference type="InterPro" id="IPR029056">
    <property type="entry name" value="Ribokinase-like"/>
</dbReference>
<keyword evidence="9 18" id="KW-0630">Potassium</keyword>
<comment type="catalytic activity">
    <reaction evidence="15 17 19">
        <text>(6S)-NADHX + ADP = AMP + phosphate + NADH + H(+)</text>
        <dbReference type="Rhea" id="RHEA:32223"/>
        <dbReference type="ChEBI" id="CHEBI:15378"/>
        <dbReference type="ChEBI" id="CHEBI:43474"/>
        <dbReference type="ChEBI" id="CHEBI:57945"/>
        <dbReference type="ChEBI" id="CHEBI:64074"/>
        <dbReference type="ChEBI" id="CHEBI:456215"/>
        <dbReference type="ChEBI" id="CHEBI:456216"/>
        <dbReference type="EC" id="4.2.1.136"/>
    </reaction>
</comment>
<dbReference type="NCBIfam" id="TIGR00197">
    <property type="entry name" value="yjeF_nterm"/>
    <property type="match status" value="1"/>
</dbReference>
<feature type="domain" description="YjeF C-terminal" evidence="20">
    <location>
        <begin position="229"/>
        <end position="500"/>
    </location>
</feature>
<reference evidence="22" key="1">
    <citation type="submission" date="2020-01" db="EMBL/GenBank/DDBJ databases">
        <authorList>
            <person name="Seo Y.L."/>
        </authorList>
    </citation>
    <scope>NUCLEOTIDE SEQUENCE</scope>
    <source>
        <strain evidence="22">R11</strain>
    </source>
</reference>
<dbReference type="HAMAP" id="MF_01966">
    <property type="entry name" value="NADHX_epimerase"/>
    <property type="match status" value="1"/>
</dbReference>
<evidence type="ECO:0000256" key="9">
    <source>
        <dbReference type="ARBA" id="ARBA00022958"/>
    </source>
</evidence>
<evidence type="ECO:0000256" key="6">
    <source>
        <dbReference type="ARBA" id="ARBA00022741"/>
    </source>
</evidence>
<dbReference type="EC" id="5.1.99.6" evidence="19"/>
<reference evidence="22" key="2">
    <citation type="submission" date="2020-10" db="EMBL/GenBank/DDBJ databases">
        <title>Mucilaginibacter sp. nov., isolated from soil.</title>
        <authorList>
            <person name="Jeon C.O."/>
        </authorList>
    </citation>
    <scope>NUCLEOTIDE SEQUENCE</scope>
    <source>
        <strain evidence="22">R11</strain>
    </source>
</reference>
<accession>A0A965ZF13</accession>
<dbReference type="Gene3D" id="3.40.50.10260">
    <property type="entry name" value="YjeF N-terminal domain"/>
    <property type="match status" value="1"/>
</dbReference>
<dbReference type="AlphaFoldDB" id="A0A965ZF13"/>
<dbReference type="SUPFAM" id="SSF64153">
    <property type="entry name" value="YjeF N-terminal domain-like"/>
    <property type="match status" value="1"/>
</dbReference>
<keyword evidence="8 17" id="KW-0521">NADP</keyword>
<feature type="binding site" evidence="17">
    <location>
        <position position="440"/>
    </location>
    <ligand>
        <name>AMP</name>
        <dbReference type="ChEBI" id="CHEBI:456215"/>
    </ligand>
</feature>
<dbReference type="Gene3D" id="3.40.1190.20">
    <property type="match status" value="1"/>
</dbReference>
<evidence type="ECO:0000256" key="7">
    <source>
        <dbReference type="ARBA" id="ARBA00022840"/>
    </source>
</evidence>
<dbReference type="Pfam" id="PF01256">
    <property type="entry name" value="Carb_kinase"/>
    <property type="match status" value="1"/>
</dbReference>
<keyword evidence="5 18" id="KW-0479">Metal-binding</keyword>
<feature type="binding site" evidence="17">
    <location>
        <position position="441"/>
    </location>
    <ligand>
        <name>(6S)-NADPHX</name>
        <dbReference type="ChEBI" id="CHEBI:64076"/>
    </ligand>
</feature>
<comment type="similarity">
    <text evidence="17">Belongs to the NnrD/CARKD family.</text>
</comment>
<feature type="binding site" evidence="17">
    <location>
        <position position="264"/>
    </location>
    <ligand>
        <name>(6S)-NADPHX</name>
        <dbReference type="ChEBI" id="CHEBI:64076"/>
    </ligand>
</feature>
<comment type="catalytic activity">
    <reaction evidence="2 18 19">
        <text>(6R)-NADPHX = (6S)-NADPHX</text>
        <dbReference type="Rhea" id="RHEA:32227"/>
        <dbReference type="ChEBI" id="CHEBI:64076"/>
        <dbReference type="ChEBI" id="CHEBI:64077"/>
        <dbReference type="EC" id="5.1.99.6"/>
    </reaction>
</comment>
<dbReference type="GO" id="GO:0110051">
    <property type="term" value="P:metabolite repair"/>
    <property type="evidence" value="ECO:0007669"/>
    <property type="project" value="TreeGrafter"/>
</dbReference>
<feature type="binding site" evidence="18">
    <location>
        <position position="128"/>
    </location>
    <ligand>
        <name>K(+)</name>
        <dbReference type="ChEBI" id="CHEBI:29103"/>
    </ligand>
</feature>
<dbReference type="CDD" id="cd01171">
    <property type="entry name" value="YXKO-related"/>
    <property type="match status" value="1"/>
</dbReference>
<evidence type="ECO:0000256" key="8">
    <source>
        <dbReference type="ARBA" id="ARBA00022857"/>
    </source>
</evidence>
<dbReference type="InterPro" id="IPR004443">
    <property type="entry name" value="YjeF_N_dom"/>
</dbReference>
<feature type="binding site" evidence="18">
    <location>
        <position position="161"/>
    </location>
    <ligand>
        <name>(6S)-NADPHX</name>
        <dbReference type="ChEBI" id="CHEBI:64076"/>
    </ligand>
</feature>
<feature type="binding site" evidence="17">
    <location>
        <position position="376"/>
    </location>
    <ligand>
        <name>(6S)-NADPHX</name>
        <dbReference type="ChEBI" id="CHEBI:64076"/>
    </ligand>
</feature>
<dbReference type="Pfam" id="PF03853">
    <property type="entry name" value="YjeF_N"/>
    <property type="match status" value="1"/>
</dbReference>
<evidence type="ECO:0000256" key="15">
    <source>
        <dbReference type="ARBA" id="ARBA00048238"/>
    </source>
</evidence>
<keyword evidence="6 17" id="KW-0547">Nucleotide-binding</keyword>
<dbReference type="HAMAP" id="MF_01965">
    <property type="entry name" value="NADHX_dehydratase"/>
    <property type="match status" value="1"/>
</dbReference>
<gene>
    <name evidence="18" type="primary">nnrE</name>
    <name evidence="17" type="synonym">nnrD</name>
    <name evidence="22" type="ORF">GSY63_05420</name>
</gene>
<evidence type="ECO:0000256" key="3">
    <source>
        <dbReference type="ARBA" id="ARBA00006001"/>
    </source>
</evidence>
<evidence type="ECO:0000256" key="10">
    <source>
        <dbReference type="ARBA" id="ARBA00023027"/>
    </source>
</evidence>
<comment type="catalytic activity">
    <reaction evidence="1 18 19">
        <text>(6R)-NADHX = (6S)-NADHX</text>
        <dbReference type="Rhea" id="RHEA:32215"/>
        <dbReference type="ChEBI" id="CHEBI:64074"/>
        <dbReference type="ChEBI" id="CHEBI:64075"/>
        <dbReference type="EC" id="5.1.99.6"/>
    </reaction>
</comment>
<comment type="function">
    <text evidence="17">Catalyzes the dehydration of the S-form of NAD(P)HX at the expense of ADP, which is converted to AMP. Together with NAD(P)HX epimerase, which catalyzes the epimerization of the S- and R-forms, the enzyme allows the repair of both epimers of NAD(P)HX, a damaged form of NAD(P)H that is a result of enzymatic or heat-dependent hydration.</text>
</comment>
<proteinExistence type="inferred from homology"/>
<dbReference type="InterPro" id="IPR017953">
    <property type="entry name" value="Carbohydrate_kinase_pred_CS"/>
</dbReference>